<evidence type="ECO:0000256" key="2">
    <source>
        <dbReference type="SAM" id="Phobius"/>
    </source>
</evidence>
<name>A0A2H3NZI3_9BACT</name>
<reference evidence="5 6" key="1">
    <citation type="submission" date="2017-10" db="EMBL/GenBank/DDBJ databases">
        <title>Draft genome of Longimonas halophila.</title>
        <authorList>
            <person name="Goh K.M."/>
            <person name="Shamsir M.S."/>
            <person name="Lim S.W."/>
        </authorList>
    </citation>
    <scope>NUCLEOTIDE SEQUENCE [LARGE SCALE GENOMIC DNA]</scope>
    <source>
        <strain evidence="5 6">KCTC 42399</strain>
    </source>
</reference>
<feature type="domain" description="FecR protein" evidence="3">
    <location>
        <begin position="119"/>
        <end position="219"/>
    </location>
</feature>
<dbReference type="RefSeq" id="WP_098061453.1">
    <property type="nucleotide sequence ID" value="NZ_PDEP01000003.1"/>
</dbReference>
<proteinExistence type="predicted"/>
<protein>
    <submittedName>
        <fullName evidence="5">Iron dicitrate transport regulator FecR</fullName>
    </submittedName>
</protein>
<dbReference type="GO" id="GO:0016989">
    <property type="term" value="F:sigma factor antagonist activity"/>
    <property type="evidence" value="ECO:0007669"/>
    <property type="project" value="TreeGrafter"/>
</dbReference>
<keyword evidence="2" id="KW-1133">Transmembrane helix</keyword>
<dbReference type="PANTHER" id="PTHR30273">
    <property type="entry name" value="PERIPLASMIC SIGNAL SENSOR AND SIGMA FACTOR ACTIVATOR FECR-RELATED"/>
    <property type="match status" value="1"/>
</dbReference>
<keyword evidence="6" id="KW-1185">Reference proteome</keyword>
<evidence type="ECO:0000256" key="1">
    <source>
        <dbReference type="SAM" id="MobiDB-lite"/>
    </source>
</evidence>
<dbReference type="InterPro" id="IPR012373">
    <property type="entry name" value="Ferrdict_sens_TM"/>
</dbReference>
<evidence type="ECO:0000313" key="6">
    <source>
        <dbReference type="Proteomes" id="UP000221024"/>
    </source>
</evidence>
<dbReference type="Proteomes" id="UP000221024">
    <property type="component" value="Unassembled WGS sequence"/>
</dbReference>
<dbReference type="AlphaFoldDB" id="A0A2H3NZI3"/>
<organism evidence="5 6">
    <name type="scientific">Longimonas halophila</name>
    <dbReference type="NCBI Taxonomy" id="1469170"/>
    <lineage>
        <taxon>Bacteria</taxon>
        <taxon>Pseudomonadati</taxon>
        <taxon>Rhodothermota</taxon>
        <taxon>Rhodothermia</taxon>
        <taxon>Rhodothermales</taxon>
        <taxon>Salisaetaceae</taxon>
        <taxon>Longimonas</taxon>
    </lineage>
</organism>
<feature type="region of interest" description="Disordered" evidence="1">
    <location>
        <begin position="1"/>
        <end position="24"/>
    </location>
</feature>
<gene>
    <name evidence="5" type="ORF">CRI93_04680</name>
</gene>
<dbReference type="InterPro" id="IPR006860">
    <property type="entry name" value="FecR"/>
</dbReference>
<dbReference type="Gene3D" id="3.55.50.30">
    <property type="match status" value="1"/>
</dbReference>
<dbReference type="PIRSF" id="PIRSF018266">
    <property type="entry name" value="FecR"/>
    <property type="match status" value="1"/>
</dbReference>
<dbReference type="EMBL" id="PDEP01000003">
    <property type="protein sequence ID" value="PEN08413.1"/>
    <property type="molecule type" value="Genomic_DNA"/>
</dbReference>
<evidence type="ECO:0000259" key="3">
    <source>
        <dbReference type="Pfam" id="PF04773"/>
    </source>
</evidence>
<keyword evidence="2" id="KW-0812">Transmembrane</keyword>
<feature type="transmembrane region" description="Helical" evidence="2">
    <location>
        <begin position="95"/>
        <end position="114"/>
    </location>
</feature>
<dbReference type="InterPro" id="IPR032508">
    <property type="entry name" value="FecR_C"/>
</dbReference>
<comment type="caution">
    <text evidence="5">The sequence shown here is derived from an EMBL/GenBank/DDBJ whole genome shotgun (WGS) entry which is preliminary data.</text>
</comment>
<dbReference type="Pfam" id="PF16344">
    <property type="entry name" value="FecR_C"/>
    <property type="match status" value="1"/>
</dbReference>
<dbReference type="Gene3D" id="2.60.120.1440">
    <property type="match status" value="1"/>
</dbReference>
<dbReference type="Pfam" id="PF04773">
    <property type="entry name" value="FecR"/>
    <property type="match status" value="1"/>
</dbReference>
<accession>A0A2H3NZI3</accession>
<feature type="domain" description="Protein FecR C-terminal" evidence="4">
    <location>
        <begin position="266"/>
        <end position="329"/>
    </location>
</feature>
<dbReference type="OrthoDB" id="1523735at2"/>
<feature type="region of interest" description="Disordered" evidence="1">
    <location>
        <begin position="44"/>
        <end position="87"/>
    </location>
</feature>
<dbReference type="PANTHER" id="PTHR30273:SF2">
    <property type="entry name" value="PROTEIN FECR"/>
    <property type="match status" value="1"/>
</dbReference>
<keyword evidence="2" id="KW-0472">Membrane</keyword>
<sequence>MDTDAPPPRNDDNGLPEDITGLEHADGTREEYAALWQRLRQSDNATDAAFSPDDAWSDLSERIDPAPASDRRASDRSARQRAADAAPRRMRRWRAVASVAVLIAFAVGIGLWAARPVAVETARGEQRTVTLPDGSVAELNGATTITYPRGFTSLPWIGHEARQVTLQGEAFFAVEPAARSFQVDTDNARIGVYGTAFNVRMRDPGERLVTEVTLASGQVQVHGLPESSSVHLDEAGLQSRVIGRRPPTPPEPVEVDQVAAWRQGGFSVRNAPLPDVLRDLEAQFGVPIRLGVPAARTDSMTLHYRRVERLEAVLRDIALVQDMQYRKLGDGYELIPLDDSASESP</sequence>
<feature type="compositionally biased region" description="Basic and acidic residues" evidence="1">
    <location>
        <begin position="59"/>
        <end position="82"/>
    </location>
</feature>
<evidence type="ECO:0000259" key="4">
    <source>
        <dbReference type="Pfam" id="PF16344"/>
    </source>
</evidence>
<evidence type="ECO:0000313" key="5">
    <source>
        <dbReference type="EMBL" id="PEN08413.1"/>
    </source>
</evidence>